<dbReference type="EMBL" id="CP010784">
    <property type="protein sequence ID" value="ATF05908.1"/>
    <property type="molecule type" value="Genomic_DNA"/>
</dbReference>
<dbReference type="RefSeq" id="WP_024097273.1">
    <property type="nucleotide sequence ID" value="NZ_CP010588.1"/>
</dbReference>
<evidence type="ECO:0000256" key="6">
    <source>
        <dbReference type="SAM" id="Phobius"/>
    </source>
</evidence>
<sequence>MSTWKGGEAAAPIEITTMGWVRVAARGLALGMLVFGGLLILLLARLVERPLCGLNRPVTPFITQWVCRNAFRVLGMRFRTKGALMTDRGAVVANHTSWLDIFALNARKRIYFVSKAEVAGWPGIGWLARATGTVFIKRDARQAQKQTALFQKRLLLGHKLLFFPEGTSTDGLRVLPFKTTLFAAFFHPELRDHISIQPVSVVFLPPKGEEPRFYGWWGDMEFGPHLLKTLAARRQGEVVLRYHEPLRVSDYPDRKALAAACEAQVRAGHTMLRSGGVPANGQDTAAT</sequence>
<keyword evidence="3" id="KW-0808">Transferase</keyword>
<dbReference type="AlphaFoldDB" id="A0AAC9Z9F1"/>
<organism evidence="8 9">
    <name type="scientific">Phaeobacter gallaeciensis</name>
    <dbReference type="NCBI Taxonomy" id="60890"/>
    <lineage>
        <taxon>Bacteria</taxon>
        <taxon>Pseudomonadati</taxon>
        <taxon>Pseudomonadota</taxon>
        <taxon>Alphaproteobacteria</taxon>
        <taxon>Rhodobacterales</taxon>
        <taxon>Roseobacteraceae</taxon>
        <taxon>Phaeobacter</taxon>
    </lineage>
</organism>
<keyword evidence="6" id="KW-0472">Membrane</keyword>
<protein>
    <submittedName>
        <fullName evidence="8">Acyltransferase domain-containing protein</fullName>
    </submittedName>
</protein>
<dbReference type="GO" id="GO:0003841">
    <property type="term" value="F:1-acylglycerol-3-phosphate O-acyltransferase activity"/>
    <property type="evidence" value="ECO:0007669"/>
    <property type="project" value="TreeGrafter"/>
</dbReference>
<dbReference type="Proteomes" id="UP000217545">
    <property type="component" value="Chromosome"/>
</dbReference>
<name>A0AAC9Z9F1_9RHOB</name>
<dbReference type="GeneID" id="31846237"/>
<accession>A0AAC9Z9F1</accession>
<dbReference type="InterPro" id="IPR002123">
    <property type="entry name" value="Plipid/glycerol_acylTrfase"/>
</dbReference>
<keyword evidence="6" id="KW-1133">Transmembrane helix</keyword>
<keyword evidence="2" id="KW-0444">Lipid biosynthesis</keyword>
<dbReference type="PANTHER" id="PTHR10434">
    <property type="entry name" value="1-ACYL-SN-GLYCEROL-3-PHOSPHATE ACYLTRANSFERASE"/>
    <property type="match status" value="1"/>
</dbReference>
<evidence type="ECO:0000259" key="7">
    <source>
        <dbReference type="SMART" id="SM00563"/>
    </source>
</evidence>
<dbReference type="Pfam" id="PF01553">
    <property type="entry name" value="Acyltransferase"/>
    <property type="match status" value="1"/>
</dbReference>
<gene>
    <name evidence="8" type="ORF">PhaeoP63_01834</name>
</gene>
<dbReference type="SUPFAM" id="SSF69593">
    <property type="entry name" value="Glycerol-3-phosphate (1)-acyltransferase"/>
    <property type="match status" value="1"/>
</dbReference>
<dbReference type="GO" id="GO:0006654">
    <property type="term" value="P:phosphatidic acid biosynthetic process"/>
    <property type="evidence" value="ECO:0007669"/>
    <property type="project" value="TreeGrafter"/>
</dbReference>
<comment type="pathway">
    <text evidence="1">Lipid metabolism.</text>
</comment>
<feature type="domain" description="Phospholipid/glycerol acyltransferase" evidence="7">
    <location>
        <begin position="89"/>
        <end position="204"/>
    </location>
</feature>
<dbReference type="CDD" id="cd07989">
    <property type="entry name" value="LPLAT_AGPAT-like"/>
    <property type="match status" value="1"/>
</dbReference>
<reference evidence="8 9" key="1">
    <citation type="journal article" date="2017" name="Front. Microbiol.">
        <title>Phaeobacter piscinae sp. nov., a species of the Roseobacter group and potential aquaculture probiont.</title>
        <authorList>
            <person name="Sonnenschein E.C."/>
            <person name="Phippen C.B.W."/>
            <person name="Nielsen K.F."/>
            <person name="Mateiu R.V."/>
            <person name="Melchiorsen J."/>
            <person name="Gram L."/>
            <person name="Overmann J."/>
            <person name="Freese H.M."/>
        </authorList>
    </citation>
    <scope>NUCLEOTIDE SEQUENCE [LARGE SCALE GENOMIC DNA]</scope>
    <source>
        <strain evidence="8 9">P63</strain>
    </source>
</reference>
<evidence type="ECO:0000256" key="5">
    <source>
        <dbReference type="ARBA" id="ARBA00023315"/>
    </source>
</evidence>
<proteinExistence type="predicted"/>
<evidence type="ECO:0000256" key="4">
    <source>
        <dbReference type="ARBA" id="ARBA00023098"/>
    </source>
</evidence>
<evidence type="ECO:0000256" key="2">
    <source>
        <dbReference type="ARBA" id="ARBA00022516"/>
    </source>
</evidence>
<dbReference type="PANTHER" id="PTHR10434:SF64">
    <property type="entry name" value="1-ACYL-SN-GLYCEROL-3-PHOSPHATE ACYLTRANSFERASE-RELATED"/>
    <property type="match status" value="1"/>
</dbReference>
<evidence type="ECO:0000313" key="9">
    <source>
        <dbReference type="Proteomes" id="UP000217545"/>
    </source>
</evidence>
<evidence type="ECO:0000313" key="8">
    <source>
        <dbReference type="EMBL" id="ATF05908.1"/>
    </source>
</evidence>
<dbReference type="SMART" id="SM00563">
    <property type="entry name" value="PlsC"/>
    <property type="match status" value="1"/>
</dbReference>
<keyword evidence="5 8" id="KW-0012">Acyltransferase</keyword>
<evidence type="ECO:0000256" key="3">
    <source>
        <dbReference type="ARBA" id="ARBA00022679"/>
    </source>
</evidence>
<keyword evidence="6" id="KW-0812">Transmembrane</keyword>
<keyword evidence="4" id="KW-0443">Lipid metabolism</keyword>
<feature type="transmembrane region" description="Helical" evidence="6">
    <location>
        <begin position="28"/>
        <end position="47"/>
    </location>
</feature>
<evidence type="ECO:0000256" key="1">
    <source>
        <dbReference type="ARBA" id="ARBA00005189"/>
    </source>
</evidence>